<feature type="domain" description="Ice-binding protein C-terminal" evidence="2">
    <location>
        <begin position="190"/>
        <end position="212"/>
    </location>
</feature>
<gene>
    <name evidence="3" type="ORF">SAMN05421760_11126</name>
</gene>
<keyword evidence="1" id="KW-0732">Signal</keyword>
<dbReference type="EMBL" id="FTOE01000011">
    <property type="protein sequence ID" value="SIT01679.1"/>
    <property type="molecule type" value="Genomic_DNA"/>
</dbReference>
<accession>A0A1N7NTY2</accession>
<dbReference type="NCBIfam" id="TIGR02595">
    <property type="entry name" value="PEP_CTERM"/>
    <property type="match status" value="1"/>
</dbReference>
<proteinExistence type="predicted"/>
<evidence type="ECO:0000259" key="2">
    <source>
        <dbReference type="Pfam" id="PF07589"/>
    </source>
</evidence>
<evidence type="ECO:0000313" key="4">
    <source>
        <dbReference type="Proteomes" id="UP000185999"/>
    </source>
</evidence>
<keyword evidence="4" id="KW-1185">Reference proteome</keyword>
<dbReference type="AlphaFoldDB" id="A0A1N7NTY2"/>
<sequence>MTLSRMVIASALSAGIMLSSSYASATVIQVGIGSFSGTPVINFEDLSGYSALPPGYGSTSGFSFSGSTKSYPNSAYGGTLQTNATALGLGTQGGTWGGAGSYGSGFDLTTAAGSVGFYIGSNVAIENAVVSLFDSATLLGSFTYNFAVNQWGFVGLQSDTAFNRVTIGDETNCAGTCVHQIDNIMLETASVPEPGTLALLGLGLAGLGWKRRKNA</sequence>
<dbReference type="Pfam" id="PF07589">
    <property type="entry name" value="PEP-CTERM"/>
    <property type="match status" value="1"/>
</dbReference>
<organism evidence="3 4">
    <name type="scientific">Neptunomonas antarctica</name>
    <dbReference type="NCBI Taxonomy" id="619304"/>
    <lineage>
        <taxon>Bacteria</taxon>
        <taxon>Pseudomonadati</taxon>
        <taxon>Pseudomonadota</taxon>
        <taxon>Gammaproteobacteria</taxon>
        <taxon>Oceanospirillales</taxon>
        <taxon>Oceanospirillaceae</taxon>
        <taxon>Neptunomonas</taxon>
    </lineage>
</organism>
<name>A0A1N7NTY2_9GAMM</name>
<protein>
    <submittedName>
        <fullName evidence="3">PEP-CTERM protein-sorting domain-containing protein</fullName>
    </submittedName>
</protein>
<dbReference type="Proteomes" id="UP000185999">
    <property type="component" value="Unassembled WGS sequence"/>
</dbReference>
<feature type="chain" id="PRO_5009943702" evidence="1">
    <location>
        <begin position="26"/>
        <end position="215"/>
    </location>
</feature>
<feature type="signal peptide" evidence="1">
    <location>
        <begin position="1"/>
        <end position="25"/>
    </location>
</feature>
<reference evidence="4" key="1">
    <citation type="submission" date="2017-01" db="EMBL/GenBank/DDBJ databases">
        <authorList>
            <person name="Varghese N."/>
            <person name="Submissions S."/>
        </authorList>
    </citation>
    <scope>NUCLEOTIDE SEQUENCE [LARGE SCALE GENOMIC DNA]</scope>
    <source>
        <strain evidence="4">DSM 22306</strain>
    </source>
</reference>
<dbReference type="InterPro" id="IPR013424">
    <property type="entry name" value="Ice-binding_C"/>
</dbReference>
<evidence type="ECO:0000313" key="3">
    <source>
        <dbReference type="EMBL" id="SIT01679.1"/>
    </source>
</evidence>
<evidence type="ECO:0000256" key="1">
    <source>
        <dbReference type="SAM" id="SignalP"/>
    </source>
</evidence>